<dbReference type="InParanoid" id="A0A4W6CNE4"/>
<dbReference type="KEGG" id="lcf:108902281"/>
<dbReference type="Proteomes" id="UP000314980">
    <property type="component" value="Unassembled WGS sequence"/>
</dbReference>
<dbReference type="InterPro" id="IPR038765">
    <property type="entry name" value="Papain-like_cys_pep_sf"/>
</dbReference>
<evidence type="ECO:0000313" key="5">
    <source>
        <dbReference type="Proteomes" id="UP000314980"/>
    </source>
</evidence>
<feature type="compositionally biased region" description="Basic and acidic residues" evidence="2">
    <location>
        <begin position="487"/>
        <end position="507"/>
    </location>
</feature>
<keyword evidence="1" id="KW-0645">Protease</keyword>
<comment type="catalytic activity">
    <reaction evidence="1">
        <text>Thiol-dependent hydrolysis of ester, thioester, amide, peptide and isopeptide bonds formed by the C-terminal Gly of ubiquitin (a 76-residue protein attached to proteins as an intracellular targeting signal).</text>
        <dbReference type="EC" id="3.4.19.12"/>
    </reaction>
</comment>
<dbReference type="AlphaFoldDB" id="A0A4W6CNE4"/>
<dbReference type="PROSITE" id="PS00972">
    <property type="entry name" value="USP_1"/>
    <property type="match status" value="1"/>
</dbReference>
<dbReference type="GO" id="GO:0005829">
    <property type="term" value="C:cytosol"/>
    <property type="evidence" value="ECO:0007669"/>
    <property type="project" value="TreeGrafter"/>
</dbReference>
<dbReference type="GO" id="GO:0016579">
    <property type="term" value="P:protein deubiquitination"/>
    <property type="evidence" value="ECO:0007669"/>
    <property type="project" value="InterPro"/>
</dbReference>
<dbReference type="GeneID" id="108902281"/>
<feature type="region of interest" description="Disordered" evidence="2">
    <location>
        <begin position="469"/>
        <end position="713"/>
    </location>
</feature>
<dbReference type="EC" id="3.4.19.12" evidence="1"/>
<dbReference type="PANTHER" id="PTHR24006:SF899">
    <property type="entry name" value="UBIQUITIN CARBOXYL-TERMINAL HYDROLASE"/>
    <property type="match status" value="1"/>
</dbReference>
<feature type="compositionally biased region" description="Basic and acidic residues" evidence="2">
    <location>
        <begin position="568"/>
        <end position="579"/>
    </location>
</feature>
<feature type="compositionally biased region" description="Basic residues" evidence="2">
    <location>
        <begin position="472"/>
        <end position="486"/>
    </location>
</feature>
<keyword evidence="1" id="KW-0788">Thiol protease</keyword>
<evidence type="ECO:0000313" key="6">
    <source>
        <dbReference type="RefSeq" id="XP_018559592.1"/>
    </source>
</evidence>
<dbReference type="InterPro" id="IPR028889">
    <property type="entry name" value="USP"/>
</dbReference>
<dbReference type="GO" id="GO:0005634">
    <property type="term" value="C:nucleus"/>
    <property type="evidence" value="ECO:0007669"/>
    <property type="project" value="TreeGrafter"/>
</dbReference>
<keyword evidence="1" id="KW-0833">Ubl conjugation pathway</keyword>
<dbReference type="InterPro" id="IPR050164">
    <property type="entry name" value="Peptidase_C19"/>
</dbReference>
<dbReference type="STRING" id="8187.ENSLCAP00010013891"/>
<feature type="domain" description="USP" evidence="3">
    <location>
        <begin position="21"/>
        <end position="298"/>
    </location>
</feature>
<organism evidence="4 5">
    <name type="scientific">Lates calcarifer</name>
    <name type="common">Barramundi</name>
    <name type="synonym">Holocentrus calcarifer</name>
    <dbReference type="NCBI Taxonomy" id="8187"/>
    <lineage>
        <taxon>Eukaryota</taxon>
        <taxon>Metazoa</taxon>
        <taxon>Chordata</taxon>
        <taxon>Craniata</taxon>
        <taxon>Vertebrata</taxon>
        <taxon>Euteleostomi</taxon>
        <taxon>Actinopterygii</taxon>
        <taxon>Neopterygii</taxon>
        <taxon>Teleostei</taxon>
        <taxon>Neoteleostei</taxon>
        <taxon>Acanthomorphata</taxon>
        <taxon>Carangaria</taxon>
        <taxon>Carangaria incertae sedis</taxon>
        <taxon>Centropomidae</taxon>
        <taxon>Lates</taxon>
    </lineage>
</organism>
<dbReference type="Pfam" id="PF00443">
    <property type="entry name" value="UCH"/>
    <property type="match status" value="1"/>
</dbReference>
<feature type="region of interest" description="Disordered" evidence="2">
    <location>
        <begin position="349"/>
        <end position="410"/>
    </location>
</feature>
<dbReference type="PROSITE" id="PS00973">
    <property type="entry name" value="USP_2"/>
    <property type="match status" value="1"/>
</dbReference>
<evidence type="ECO:0000256" key="2">
    <source>
        <dbReference type="SAM" id="MobiDB-lite"/>
    </source>
</evidence>
<reference evidence="5" key="1">
    <citation type="submission" date="2015-09" db="EMBL/GenBank/DDBJ databases">
        <authorList>
            <person name="Sai Rama Sridatta P."/>
        </authorList>
    </citation>
    <scope>NUCLEOTIDE SEQUENCE [LARGE SCALE GENOMIC DNA]</scope>
</reference>
<evidence type="ECO:0000313" key="4">
    <source>
        <dbReference type="Ensembl" id="ENSLCAP00010013891.1"/>
    </source>
</evidence>
<dbReference type="OrthoDB" id="292964at2759"/>
<dbReference type="PANTHER" id="PTHR24006">
    <property type="entry name" value="UBIQUITIN CARBOXYL-TERMINAL HYDROLASE"/>
    <property type="match status" value="1"/>
</dbReference>
<dbReference type="PROSITE" id="PS50235">
    <property type="entry name" value="USP_3"/>
    <property type="match status" value="1"/>
</dbReference>
<feature type="region of interest" description="Disordered" evidence="2">
    <location>
        <begin position="801"/>
        <end position="826"/>
    </location>
</feature>
<feature type="compositionally biased region" description="Basic and acidic residues" evidence="2">
    <location>
        <begin position="589"/>
        <end position="642"/>
    </location>
</feature>
<dbReference type="RefSeq" id="XP_018559592.1">
    <property type="nucleotide sequence ID" value="XM_018704076.2"/>
</dbReference>
<keyword evidence="1" id="KW-0378">Hydrolase</keyword>
<reference evidence="6" key="2">
    <citation type="submission" date="2025-04" db="UniProtKB">
        <authorList>
            <consortium name="RefSeq"/>
        </authorList>
    </citation>
    <scope>IDENTIFICATION</scope>
    <source>
        <tissue evidence="6">Brain</tissue>
    </source>
</reference>
<dbReference type="InterPro" id="IPR001394">
    <property type="entry name" value="Peptidase_C19_UCH"/>
</dbReference>
<proteinExistence type="inferred from homology"/>
<dbReference type="Proteomes" id="UP000694890">
    <property type="component" value="Linkage group LG14"/>
</dbReference>
<dbReference type="GO" id="GO:0006508">
    <property type="term" value="P:proteolysis"/>
    <property type="evidence" value="ECO:0007669"/>
    <property type="project" value="UniProtKB-KW"/>
</dbReference>
<dbReference type="Ensembl" id="ENSLCAT00010014191.1">
    <property type="protein sequence ID" value="ENSLCAP00010013891.1"/>
    <property type="gene ID" value="ENSLCAG00010006597.1"/>
</dbReference>
<dbReference type="GO" id="GO:0004843">
    <property type="term" value="F:cysteine-type deubiquitinase activity"/>
    <property type="evidence" value="ECO:0007669"/>
    <property type="project" value="UniProtKB-UniRule"/>
</dbReference>
<sequence length="870" mass="98982">MSHSKTDLQVFAPPAANKKYHGLLNQGATCYLNSVLQVLFMTEDFREAVERFTCGSDLIDHHLQALFEDLKKGTTYTYNITKKLGIDRVNEQRDAAEYYEKILTQTSHEASKIFHGQLTHVTICSTCRAEKNRDGLFWHLPLELVDSYSEDYSVVDGTEEYFRDLNFSGENQMYCDQCDAKSDATVKCVMKHHPEVLTLLLKRFQFDYCCMSYVKNPRVVDVPSTLHIPENQTYELYAVVDHFGDLRSGHYTATIKSQADERWYSFSDDRVTLLGYQSHQVNYPGRSCSAHLLFYRKKKIHAADTCAQDDREVSTNGGFPPAANVNYNQGHVAVSTDRNEQTGIKDLVSVGSVADNRQRGPRNPQGCNEEGSDSRVIPLDAQNKKRKQDQGKMKDEKGRKGGLFPTETQLEERVVDQGFDSGREDNVRQTEGLAGKEVRNMHVKQQVCVNTLSDKEKVEMYVNIEDGDKQSGIKKKPSTKHLNRNAKHQDAEGLDDVRHINKGEGGKQEVGQDYGSQGVSVGKKGNEEMDIDVDNREGQIGPDRLSSKRGKHRTRHEPYCQGLQNNERVGDRKHNRPEGGRGGSSRSYRSCEQERRGVKRDKEQMRRDDEPAPSRRSSEKRHFDQDVENQNKRRLADVRQNKPEQNISATHKNVGVEEQVSEKNNRDSQHNQIRQDSSIRRAGLAGKGGLAENQRVGSVEKTRPRNSQAKGRPGVMEARVEVKESQRGSEMKNTRITTVEKISHDTIKSRVNSRRSIERKSDSKTDEEITVTKDICSINLESPSPELKKRRHKIFTRNAKKMGKVSDAETQPGGRTHDVVKRGAHGKRKWWRLPLSLMRGRKETKMKQKKTTGCFSIFNKKRKNANKNSG</sequence>
<dbReference type="Gene3D" id="3.90.70.10">
    <property type="entry name" value="Cysteine proteinases"/>
    <property type="match status" value="1"/>
</dbReference>
<protein>
    <recommendedName>
        <fullName evidence="1">Ubiquitin carboxyl-terminal hydrolase</fullName>
        <ecNumber evidence="1">3.4.19.12</ecNumber>
    </recommendedName>
</protein>
<feature type="compositionally biased region" description="Basic and acidic residues" evidence="2">
    <location>
        <begin position="660"/>
        <end position="669"/>
    </location>
</feature>
<keyword evidence="5" id="KW-1185">Reference proteome</keyword>
<dbReference type="InterPro" id="IPR018200">
    <property type="entry name" value="USP_CS"/>
</dbReference>
<reference evidence="4" key="3">
    <citation type="submission" date="2025-05" db="UniProtKB">
        <authorList>
            <consortium name="Ensembl"/>
        </authorList>
    </citation>
    <scope>IDENTIFICATION</scope>
</reference>
<feature type="compositionally biased region" description="Basic and acidic residues" evidence="2">
    <location>
        <begin position="388"/>
        <end position="399"/>
    </location>
</feature>
<comment type="similarity">
    <text evidence="1">Belongs to the peptidase C19 family.</text>
</comment>
<dbReference type="SUPFAM" id="SSF54001">
    <property type="entry name" value="Cysteine proteinases"/>
    <property type="match status" value="1"/>
</dbReference>
<evidence type="ECO:0000256" key="1">
    <source>
        <dbReference type="RuleBase" id="RU366025"/>
    </source>
</evidence>
<dbReference type="GeneTree" id="ENSGT00940000174852"/>
<accession>A0A4W6CNE4</accession>
<evidence type="ECO:0000259" key="3">
    <source>
        <dbReference type="PROSITE" id="PS50235"/>
    </source>
</evidence>
<name>A0A4W6CNE4_LATCA</name>
<gene>
    <name evidence="4 6" type="primary">LOC108902281</name>
</gene>